<accession>A0A9W7ENQ6</accession>
<dbReference type="EMBL" id="BLQM01000344">
    <property type="protein sequence ID" value="GMH84470.1"/>
    <property type="molecule type" value="Genomic_DNA"/>
</dbReference>
<evidence type="ECO:0000256" key="2">
    <source>
        <dbReference type="SAM" id="Phobius"/>
    </source>
</evidence>
<comment type="caution">
    <text evidence="3">The sequence shown here is derived from an EMBL/GenBank/DDBJ whole genome shotgun (WGS) entry which is preliminary data.</text>
</comment>
<keyword evidence="2" id="KW-0472">Membrane</keyword>
<reference evidence="4" key="1">
    <citation type="journal article" date="2023" name="Commun. Biol.">
        <title>Genome analysis of Parmales, the sister group of diatoms, reveals the evolutionary specialization of diatoms from phago-mixotrophs to photoautotrophs.</title>
        <authorList>
            <person name="Ban H."/>
            <person name="Sato S."/>
            <person name="Yoshikawa S."/>
            <person name="Yamada K."/>
            <person name="Nakamura Y."/>
            <person name="Ichinomiya M."/>
            <person name="Sato N."/>
            <person name="Blanc-Mathieu R."/>
            <person name="Endo H."/>
            <person name="Kuwata A."/>
            <person name="Ogata H."/>
        </authorList>
    </citation>
    <scope>NUCLEOTIDE SEQUENCE [LARGE SCALE GENOMIC DNA]</scope>
</reference>
<evidence type="ECO:0000313" key="4">
    <source>
        <dbReference type="Proteomes" id="UP001162640"/>
    </source>
</evidence>
<keyword evidence="2" id="KW-0812">Transmembrane</keyword>
<gene>
    <name evidence="3" type="ORF">TL16_g09934</name>
</gene>
<protein>
    <submittedName>
        <fullName evidence="3">Uncharacterized protein</fullName>
    </submittedName>
</protein>
<feature type="transmembrane region" description="Helical" evidence="2">
    <location>
        <begin position="230"/>
        <end position="248"/>
    </location>
</feature>
<evidence type="ECO:0000313" key="3">
    <source>
        <dbReference type="EMBL" id="GMH84470.1"/>
    </source>
</evidence>
<keyword evidence="2" id="KW-1133">Transmembrane helix</keyword>
<name>A0A9W7ENQ6_9STRA</name>
<dbReference type="AlphaFoldDB" id="A0A9W7ENQ6"/>
<proteinExistence type="predicted"/>
<organism evidence="3 4">
    <name type="scientific">Triparma laevis f. inornata</name>
    <dbReference type="NCBI Taxonomy" id="1714386"/>
    <lineage>
        <taxon>Eukaryota</taxon>
        <taxon>Sar</taxon>
        <taxon>Stramenopiles</taxon>
        <taxon>Ochrophyta</taxon>
        <taxon>Bolidophyceae</taxon>
        <taxon>Parmales</taxon>
        <taxon>Triparmaceae</taxon>
        <taxon>Triparma</taxon>
    </lineage>
</organism>
<sequence>MDRGETRVLHAIHINKASKSKNIAFQQLKAAAYKKKLEGTQNYAKFCETRVKRLEAQRGALTTPAVKKAIEQYQMEEDKKENSPLAAAPSPSKVNMPAGSPTAFRRAKSMFERRDSGSIFNPNRNFSPAKSARLVAKEVSDAEMQTTKGSEDSVTFPEGTDFSGSVLLLKDGKNMEFDSESNGFKVVEVKVEVEVEVEVEGEVEEEVDEELIIEEEFGEPEKQKGLSTTTILISSLLLLSTIGGFSFIRRR</sequence>
<dbReference type="Proteomes" id="UP001162640">
    <property type="component" value="Unassembled WGS sequence"/>
</dbReference>
<evidence type="ECO:0000256" key="1">
    <source>
        <dbReference type="SAM" id="MobiDB-lite"/>
    </source>
</evidence>
<feature type="region of interest" description="Disordered" evidence="1">
    <location>
        <begin position="74"/>
        <end position="100"/>
    </location>
</feature>